<gene>
    <name evidence="10" type="ORF">PVAND_017367</name>
</gene>
<keyword evidence="2" id="KW-0479">Metal-binding</keyword>
<evidence type="ECO:0000256" key="4">
    <source>
        <dbReference type="ARBA" id="ARBA00022771"/>
    </source>
</evidence>
<keyword evidence="7" id="KW-0539">Nucleus</keyword>
<feature type="domain" description="C2H2-type" evidence="9">
    <location>
        <begin position="181"/>
        <end position="208"/>
    </location>
</feature>
<keyword evidence="4 8" id="KW-0863">Zinc-finger</keyword>
<feature type="domain" description="C2H2-type" evidence="9">
    <location>
        <begin position="237"/>
        <end position="264"/>
    </location>
</feature>
<accession>A0A9J6BIG9</accession>
<evidence type="ECO:0000256" key="2">
    <source>
        <dbReference type="ARBA" id="ARBA00022723"/>
    </source>
</evidence>
<dbReference type="Gene3D" id="3.30.160.60">
    <property type="entry name" value="Classic Zinc Finger"/>
    <property type="match status" value="6"/>
</dbReference>
<dbReference type="PANTHER" id="PTHR24404">
    <property type="entry name" value="ZINC FINGER PROTEIN"/>
    <property type="match status" value="1"/>
</dbReference>
<dbReference type="InterPro" id="IPR013087">
    <property type="entry name" value="Znf_C2H2_type"/>
</dbReference>
<evidence type="ECO:0000313" key="10">
    <source>
        <dbReference type="EMBL" id="KAG5669480.1"/>
    </source>
</evidence>
<dbReference type="GO" id="GO:0005634">
    <property type="term" value="C:nucleus"/>
    <property type="evidence" value="ECO:0007669"/>
    <property type="project" value="UniProtKB-SubCell"/>
</dbReference>
<evidence type="ECO:0000256" key="1">
    <source>
        <dbReference type="ARBA" id="ARBA00004123"/>
    </source>
</evidence>
<dbReference type="Pfam" id="PF13909">
    <property type="entry name" value="zf-H2C2_5"/>
    <property type="match status" value="2"/>
</dbReference>
<dbReference type="PROSITE" id="PS00028">
    <property type="entry name" value="ZINC_FINGER_C2H2_1"/>
    <property type="match status" value="4"/>
</dbReference>
<dbReference type="FunFam" id="3.30.160.60:FF:000446">
    <property type="entry name" value="Zinc finger protein"/>
    <property type="match status" value="1"/>
</dbReference>
<dbReference type="AlphaFoldDB" id="A0A9J6BIG9"/>
<evidence type="ECO:0000256" key="6">
    <source>
        <dbReference type="ARBA" id="ARBA00023125"/>
    </source>
</evidence>
<evidence type="ECO:0000256" key="5">
    <source>
        <dbReference type="ARBA" id="ARBA00022833"/>
    </source>
</evidence>
<dbReference type="InterPro" id="IPR050589">
    <property type="entry name" value="Ikaros_C2H2-ZF"/>
</dbReference>
<dbReference type="FunFam" id="3.30.160.60:FF:000100">
    <property type="entry name" value="Zinc finger 45-like"/>
    <property type="match status" value="2"/>
</dbReference>
<keyword evidence="5" id="KW-0862">Zinc</keyword>
<name>A0A9J6BIG9_POLVA</name>
<dbReference type="GO" id="GO:0000978">
    <property type="term" value="F:RNA polymerase II cis-regulatory region sequence-specific DNA binding"/>
    <property type="evidence" value="ECO:0007669"/>
    <property type="project" value="TreeGrafter"/>
</dbReference>
<comment type="caution">
    <text evidence="10">The sequence shown here is derived from an EMBL/GenBank/DDBJ whole genome shotgun (WGS) entry which is preliminary data.</text>
</comment>
<proteinExistence type="predicted"/>
<dbReference type="EMBL" id="JADBJN010000004">
    <property type="protein sequence ID" value="KAG5669480.1"/>
    <property type="molecule type" value="Genomic_DNA"/>
</dbReference>
<reference evidence="10" key="1">
    <citation type="submission" date="2021-03" db="EMBL/GenBank/DDBJ databases">
        <title>Chromosome level genome of the anhydrobiotic midge Polypedilum vanderplanki.</title>
        <authorList>
            <person name="Yoshida Y."/>
            <person name="Kikawada T."/>
            <person name="Gusev O."/>
        </authorList>
    </citation>
    <scope>NUCLEOTIDE SEQUENCE</scope>
    <source>
        <strain evidence="10">NIAS01</strain>
        <tissue evidence="10">Whole body or cell culture</tissue>
    </source>
</reference>
<evidence type="ECO:0000259" key="9">
    <source>
        <dbReference type="PROSITE" id="PS50157"/>
    </source>
</evidence>
<dbReference type="Proteomes" id="UP001107558">
    <property type="component" value="Chromosome 4"/>
</dbReference>
<evidence type="ECO:0000256" key="7">
    <source>
        <dbReference type="ARBA" id="ARBA00023242"/>
    </source>
</evidence>
<sequence length="353" mass="42694">MEQINFEVEFDKERKLLRVLPDRNIKENLKIEKQELKKVKCRICFKIMNKLSLLIHMKIFHSNDPSLRFFHCDHCSLKYFNKKKLISHLNLKHQKGKEIKYECDFDGKIFLTRQDLLKHAINHQMKEKCEICGNKVKNLKAHKRVVHSKTDEKNFQCQICDKKFKLNEVLQKHVRTHNKQCQCKICGRKFANISELNEHMKYHDGQFRCKICYKNFTTKSNLKTHLKIHDHFREKQFKCQYCEFSTDNNHYLTKHVLTHDKNREKNLKCNQCDYITDQKEYLKRHVKIHDPNRVKLPCPYCNFEASSRETFRVHLKIHNPNRIKNSKCSYCKFATDKKSHLKRHITKVHKLEI</sequence>
<comment type="subcellular location">
    <subcellularLocation>
        <location evidence="1">Nucleus</location>
    </subcellularLocation>
</comment>
<dbReference type="SMART" id="SM00355">
    <property type="entry name" value="ZnF_C2H2"/>
    <property type="match status" value="11"/>
</dbReference>
<dbReference type="GO" id="GO:0003700">
    <property type="term" value="F:DNA-binding transcription factor activity"/>
    <property type="evidence" value="ECO:0007669"/>
    <property type="project" value="TreeGrafter"/>
</dbReference>
<dbReference type="PANTHER" id="PTHR24404:SF114">
    <property type="entry name" value="KLUMPFUSS, ISOFORM B-RELATED"/>
    <property type="match status" value="1"/>
</dbReference>
<evidence type="ECO:0000256" key="3">
    <source>
        <dbReference type="ARBA" id="ARBA00022737"/>
    </source>
</evidence>
<keyword evidence="6" id="KW-0238">DNA-binding</keyword>
<dbReference type="InterPro" id="IPR036236">
    <property type="entry name" value="Znf_C2H2_sf"/>
</dbReference>
<protein>
    <recommendedName>
        <fullName evidence="9">C2H2-type domain-containing protein</fullName>
    </recommendedName>
</protein>
<evidence type="ECO:0000256" key="8">
    <source>
        <dbReference type="PROSITE-ProRule" id="PRU00042"/>
    </source>
</evidence>
<keyword evidence="3" id="KW-0677">Repeat</keyword>
<feature type="domain" description="C2H2-type" evidence="9">
    <location>
        <begin position="70"/>
        <end position="98"/>
    </location>
</feature>
<dbReference type="OrthoDB" id="6077919at2759"/>
<keyword evidence="11" id="KW-1185">Reference proteome</keyword>
<dbReference type="Pfam" id="PF00096">
    <property type="entry name" value="zf-C2H2"/>
    <property type="match status" value="3"/>
</dbReference>
<feature type="domain" description="C2H2-type" evidence="9">
    <location>
        <begin position="155"/>
        <end position="182"/>
    </location>
</feature>
<evidence type="ECO:0000313" key="11">
    <source>
        <dbReference type="Proteomes" id="UP001107558"/>
    </source>
</evidence>
<feature type="domain" description="C2H2-type" evidence="9">
    <location>
        <begin position="267"/>
        <end position="294"/>
    </location>
</feature>
<organism evidence="10 11">
    <name type="scientific">Polypedilum vanderplanki</name>
    <name type="common">Sleeping chironomid midge</name>
    <dbReference type="NCBI Taxonomy" id="319348"/>
    <lineage>
        <taxon>Eukaryota</taxon>
        <taxon>Metazoa</taxon>
        <taxon>Ecdysozoa</taxon>
        <taxon>Arthropoda</taxon>
        <taxon>Hexapoda</taxon>
        <taxon>Insecta</taxon>
        <taxon>Pterygota</taxon>
        <taxon>Neoptera</taxon>
        <taxon>Endopterygota</taxon>
        <taxon>Diptera</taxon>
        <taxon>Nematocera</taxon>
        <taxon>Chironomoidea</taxon>
        <taxon>Chironomidae</taxon>
        <taxon>Chironominae</taxon>
        <taxon>Polypedilum</taxon>
        <taxon>Polypedilum</taxon>
    </lineage>
</organism>
<dbReference type="GO" id="GO:0006357">
    <property type="term" value="P:regulation of transcription by RNA polymerase II"/>
    <property type="evidence" value="ECO:0007669"/>
    <property type="project" value="TreeGrafter"/>
</dbReference>
<dbReference type="PROSITE" id="PS50157">
    <property type="entry name" value="ZINC_FINGER_C2H2_2"/>
    <property type="match status" value="6"/>
</dbReference>
<feature type="domain" description="C2H2-type" evidence="9">
    <location>
        <begin position="207"/>
        <end position="234"/>
    </location>
</feature>
<dbReference type="SUPFAM" id="SSF57667">
    <property type="entry name" value="beta-beta-alpha zinc fingers"/>
    <property type="match status" value="5"/>
</dbReference>
<dbReference type="GO" id="GO:0008270">
    <property type="term" value="F:zinc ion binding"/>
    <property type="evidence" value="ECO:0007669"/>
    <property type="project" value="UniProtKB-KW"/>
</dbReference>